<name>A0ACC2SPI4_9FUNG</name>
<evidence type="ECO:0000313" key="2">
    <source>
        <dbReference type="Proteomes" id="UP001165960"/>
    </source>
</evidence>
<protein>
    <submittedName>
        <fullName evidence="1">Uncharacterized protein</fullName>
    </submittedName>
</protein>
<organism evidence="1 2">
    <name type="scientific">Entomophthora muscae</name>
    <dbReference type="NCBI Taxonomy" id="34485"/>
    <lineage>
        <taxon>Eukaryota</taxon>
        <taxon>Fungi</taxon>
        <taxon>Fungi incertae sedis</taxon>
        <taxon>Zoopagomycota</taxon>
        <taxon>Entomophthoromycotina</taxon>
        <taxon>Entomophthoromycetes</taxon>
        <taxon>Entomophthorales</taxon>
        <taxon>Entomophthoraceae</taxon>
        <taxon>Entomophthora</taxon>
    </lineage>
</organism>
<dbReference type="Proteomes" id="UP001165960">
    <property type="component" value="Unassembled WGS sequence"/>
</dbReference>
<proteinExistence type="predicted"/>
<reference evidence="1" key="1">
    <citation type="submission" date="2022-04" db="EMBL/GenBank/DDBJ databases">
        <title>Genome of the entomopathogenic fungus Entomophthora muscae.</title>
        <authorList>
            <person name="Elya C."/>
            <person name="Lovett B.R."/>
            <person name="Lee E."/>
            <person name="Macias A.M."/>
            <person name="Hajek A.E."/>
            <person name="De Bivort B.L."/>
            <person name="Kasson M.T."/>
            <person name="De Fine Licht H.H."/>
            <person name="Stajich J.E."/>
        </authorList>
    </citation>
    <scope>NUCLEOTIDE SEQUENCE</scope>
    <source>
        <strain evidence="1">Berkeley</strain>
    </source>
</reference>
<gene>
    <name evidence="1" type="ORF">DSO57_1032347</name>
</gene>
<sequence>MKLLIVAAALTLVQALPANKVQTSLELEPLQKPTLQRRSDGDNDVLKPVNLIRRDHDTAKDILRRGEEASISDSHQNN</sequence>
<comment type="caution">
    <text evidence="1">The sequence shown here is derived from an EMBL/GenBank/DDBJ whole genome shotgun (WGS) entry which is preliminary data.</text>
</comment>
<evidence type="ECO:0000313" key="1">
    <source>
        <dbReference type="EMBL" id="KAJ9064268.1"/>
    </source>
</evidence>
<dbReference type="EMBL" id="QTSX02004502">
    <property type="protein sequence ID" value="KAJ9064268.1"/>
    <property type="molecule type" value="Genomic_DNA"/>
</dbReference>
<keyword evidence="2" id="KW-1185">Reference proteome</keyword>
<accession>A0ACC2SPI4</accession>